<dbReference type="PANTHER" id="PTHR35596">
    <property type="entry name" value="DUF2263 DOMAIN-CONTAINING PROTEIN"/>
    <property type="match status" value="1"/>
</dbReference>
<reference evidence="1 2" key="1">
    <citation type="journal article" date="2020" name="bioRxiv">
        <title>Whole genome comparisons of ergot fungi reveals the divergence and evolution of species within the genus Claviceps are the result of varying mechanisms driving genome evolution and host range expansion.</title>
        <authorList>
            <person name="Wyka S.A."/>
            <person name="Mondo S.J."/>
            <person name="Liu M."/>
            <person name="Dettman J."/>
            <person name="Nalam V."/>
            <person name="Broders K.D."/>
        </authorList>
    </citation>
    <scope>NUCLEOTIDE SEQUENCE [LARGE SCALE GENOMIC DNA]</scope>
    <source>
        <strain evidence="1 2">CCC 1485</strain>
    </source>
</reference>
<dbReference type="InterPro" id="IPR043472">
    <property type="entry name" value="Macro_dom-like"/>
</dbReference>
<dbReference type="OrthoDB" id="4952421at2759"/>
<name>A0A9P7MI12_9HYPO</name>
<keyword evidence="2" id="KW-1185">Reference proteome</keyword>
<evidence type="ECO:0008006" key="3">
    <source>
        <dbReference type="Google" id="ProtNLM"/>
    </source>
</evidence>
<protein>
    <recommendedName>
        <fullName evidence="3">Microbial-type PARG catalytic domain-containing protein</fullName>
    </recommendedName>
</protein>
<evidence type="ECO:0000313" key="1">
    <source>
        <dbReference type="EMBL" id="KAG5946190.1"/>
    </source>
</evidence>
<dbReference type="PANTHER" id="PTHR35596:SF2">
    <property type="entry name" value="MICROBIAL-TYPE PARG CATALYTIC DOMAIN-CONTAINING PROTEIN"/>
    <property type="match status" value="1"/>
</dbReference>
<comment type="caution">
    <text evidence="1">The sequence shown here is derived from an EMBL/GenBank/DDBJ whole genome shotgun (WGS) entry which is preliminary data.</text>
</comment>
<organism evidence="1 2">
    <name type="scientific">Claviceps pazoutovae</name>
    <dbReference type="NCBI Taxonomy" id="1649127"/>
    <lineage>
        <taxon>Eukaryota</taxon>
        <taxon>Fungi</taxon>
        <taxon>Dikarya</taxon>
        <taxon>Ascomycota</taxon>
        <taxon>Pezizomycotina</taxon>
        <taxon>Sordariomycetes</taxon>
        <taxon>Hypocreomycetidae</taxon>
        <taxon>Hypocreales</taxon>
        <taxon>Clavicipitaceae</taxon>
        <taxon>Claviceps</taxon>
    </lineage>
</organism>
<gene>
    <name evidence="1" type="ORF">E4U60_004471</name>
</gene>
<dbReference type="Proteomes" id="UP000706124">
    <property type="component" value="Unassembled WGS sequence"/>
</dbReference>
<dbReference type="EMBL" id="SRPO01000037">
    <property type="protein sequence ID" value="KAG5946190.1"/>
    <property type="molecule type" value="Genomic_DNA"/>
</dbReference>
<evidence type="ECO:0000313" key="2">
    <source>
        <dbReference type="Proteomes" id="UP000706124"/>
    </source>
</evidence>
<sequence length="344" mass="38524">MESSNTSRQVAAGIADFIPPNEPLVGSYSIKYDNPTKDLKITRNTQSTRPPVFHVVTGDPVTVAISYAMADTTSEANRTVSGGRVRVPFISAAYKNRPAGIHPADPPSYEQDLCKRSNLRQALTMSRRPDEPYTHHSPISATGGIFSDTVVVYRGPWPKYELIEPPHDLPVVSVAPLRRPLAIGRGTVYKNDEDKAKMREKICGALRICLYHNYDRVVIGDFGMGEGYRNPPQALAEIWRDLFLFDPILRGQFAYVVFAFENPTQSTTRYHWDNLLRSKERRLSRRLAIEGTSSEYTSPTVEGSCIEPPAPTDMAVFQSVFHPNEIERVLQKPDPRCSIAMVLS</sequence>
<accession>A0A9P7MI12</accession>
<proteinExistence type="predicted"/>
<dbReference type="AlphaFoldDB" id="A0A9P7MI12"/>
<dbReference type="Gene3D" id="3.40.220.10">
    <property type="entry name" value="Leucine Aminopeptidase, subunit E, domain 1"/>
    <property type="match status" value="1"/>
</dbReference>